<protein>
    <submittedName>
        <fullName evidence="2">Enamine deaminase RidA (YjgF/YER057c/UK114 family)</fullName>
    </submittedName>
</protein>
<feature type="domain" description="Endoribonuclease L-PSP/chorismate mutase-like" evidence="1">
    <location>
        <begin position="5"/>
        <end position="133"/>
    </location>
</feature>
<dbReference type="InterPro" id="IPR035959">
    <property type="entry name" value="RutC-like_sf"/>
</dbReference>
<dbReference type="PANTHER" id="PTHR43760:SF1">
    <property type="entry name" value="ENDORIBONUCLEASE L-PSP_CHORISMATE MUTASE-LIKE DOMAIN-CONTAINING PROTEIN"/>
    <property type="match status" value="1"/>
</dbReference>
<reference evidence="2 3" key="1">
    <citation type="submission" date="2019-03" db="EMBL/GenBank/DDBJ databases">
        <title>Genomic Encyclopedia of Type Strains, Phase IV (KMG-IV): sequencing the most valuable type-strain genomes for metagenomic binning, comparative biology and taxonomic classification.</title>
        <authorList>
            <person name="Goeker M."/>
        </authorList>
    </citation>
    <scope>NUCLEOTIDE SEQUENCE [LARGE SCALE GENOMIC DNA]</scope>
    <source>
        <strain evidence="2 3">DSM 16998</strain>
    </source>
</reference>
<dbReference type="AlphaFoldDB" id="A0A4R6QUX1"/>
<dbReference type="Proteomes" id="UP000295361">
    <property type="component" value="Unassembled WGS sequence"/>
</dbReference>
<proteinExistence type="predicted"/>
<dbReference type="Pfam" id="PF14588">
    <property type="entry name" value="YjgF_endoribonc"/>
    <property type="match status" value="1"/>
</dbReference>
<dbReference type="CDD" id="cd02199">
    <property type="entry name" value="YjgF_YER057c_UK114_like_1"/>
    <property type="match status" value="1"/>
</dbReference>
<dbReference type="SUPFAM" id="SSF55298">
    <property type="entry name" value="YjgF-like"/>
    <property type="match status" value="1"/>
</dbReference>
<organism evidence="2 3">
    <name type="scientific">Roseateles toxinivorans</name>
    <dbReference type="NCBI Taxonomy" id="270368"/>
    <lineage>
        <taxon>Bacteria</taxon>
        <taxon>Pseudomonadati</taxon>
        <taxon>Pseudomonadota</taxon>
        <taxon>Betaproteobacteria</taxon>
        <taxon>Burkholderiales</taxon>
        <taxon>Sphaerotilaceae</taxon>
        <taxon>Roseateles</taxon>
    </lineage>
</organism>
<dbReference type="Gene3D" id="3.30.1330.40">
    <property type="entry name" value="RutC-like"/>
    <property type="match status" value="1"/>
</dbReference>
<dbReference type="RefSeq" id="WP_133699267.1">
    <property type="nucleotide sequence ID" value="NZ_SNXS01000001.1"/>
</dbReference>
<dbReference type="PANTHER" id="PTHR43760">
    <property type="entry name" value="ENDORIBONUCLEASE-RELATED"/>
    <property type="match status" value="1"/>
</dbReference>
<evidence type="ECO:0000259" key="1">
    <source>
        <dbReference type="Pfam" id="PF14588"/>
    </source>
</evidence>
<name>A0A4R6QUX1_9BURK</name>
<gene>
    <name evidence="2" type="ORF">DES47_101719</name>
</gene>
<dbReference type="InParanoid" id="A0A4R6QUX1"/>
<dbReference type="InterPro" id="IPR013813">
    <property type="entry name" value="Endoribo_LPSP/chorism_mut-like"/>
</dbReference>
<evidence type="ECO:0000313" key="3">
    <source>
        <dbReference type="Proteomes" id="UP000295361"/>
    </source>
</evidence>
<sequence>MTTAEQRLKDLGIELPAGSAPAGNYATAVRSGNLLFLSGKAPLPVDGVLPKGRLGREYTADEGYAMARSACIDLIAAIKKTLGSLDRVAQFVDLQGSLNTTAEFEDHARVLDGASDLLAAVFGPAGMHARSVIGVASLRKGVPLTIKAVVEVKPE</sequence>
<comment type="caution">
    <text evidence="2">The sequence shown here is derived from an EMBL/GenBank/DDBJ whole genome shotgun (WGS) entry which is preliminary data.</text>
</comment>
<dbReference type="EMBL" id="SNXS01000001">
    <property type="protein sequence ID" value="TDP74655.1"/>
    <property type="molecule type" value="Genomic_DNA"/>
</dbReference>
<dbReference type="OrthoDB" id="9809792at2"/>
<accession>A0A4R6QUX1</accession>
<keyword evidence="3" id="KW-1185">Reference proteome</keyword>
<evidence type="ECO:0000313" key="2">
    <source>
        <dbReference type="EMBL" id="TDP74655.1"/>
    </source>
</evidence>